<dbReference type="OrthoDB" id="3051675at2759"/>
<reference evidence="1" key="1">
    <citation type="submission" date="2022-07" db="EMBL/GenBank/DDBJ databases">
        <title>Genome Sequence of Agrocybe chaxingu.</title>
        <authorList>
            <person name="Buettner E."/>
        </authorList>
    </citation>
    <scope>NUCLEOTIDE SEQUENCE</scope>
    <source>
        <strain evidence="1">MP-N11</strain>
    </source>
</reference>
<keyword evidence="2" id="KW-1185">Reference proteome</keyword>
<dbReference type="AlphaFoldDB" id="A0A9W8JP10"/>
<comment type="caution">
    <text evidence="1">The sequence shown here is derived from an EMBL/GenBank/DDBJ whole genome shotgun (WGS) entry which is preliminary data.</text>
</comment>
<accession>A0A9W8JP10</accession>
<gene>
    <name evidence="1" type="ORF">NLJ89_g10355</name>
</gene>
<organism evidence="1 2">
    <name type="scientific">Agrocybe chaxingu</name>
    <dbReference type="NCBI Taxonomy" id="84603"/>
    <lineage>
        <taxon>Eukaryota</taxon>
        <taxon>Fungi</taxon>
        <taxon>Dikarya</taxon>
        <taxon>Basidiomycota</taxon>
        <taxon>Agaricomycotina</taxon>
        <taxon>Agaricomycetes</taxon>
        <taxon>Agaricomycetidae</taxon>
        <taxon>Agaricales</taxon>
        <taxon>Agaricineae</taxon>
        <taxon>Strophariaceae</taxon>
        <taxon>Agrocybe</taxon>
    </lineage>
</organism>
<evidence type="ECO:0000313" key="2">
    <source>
        <dbReference type="Proteomes" id="UP001148786"/>
    </source>
</evidence>
<name>A0A9W8JP10_9AGAR</name>
<protein>
    <submittedName>
        <fullName evidence="1">Uncharacterized protein</fullName>
    </submittedName>
</protein>
<dbReference type="EMBL" id="JANKHO010001867">
    <property type="protein sequence ID" value="KAJ3497368.1"/>
    <property type="molecule type" value="Genomic_DNA"/>
</dbReference>
<proteinExistence type="predicted"/>
<evidence type="ECO:0000313" key="1">
    <source>
        <dbReference type="EMBL" id="KAJ3497368.1"/>
    </source>
</evidence>
<sequence>MLFSAVHIDWSNVTDVHFEEMTYSDCMSLFQQAPRLIKCSITTEDAGNTPHFNTPFIHPSLTHLTIVFDEYDTPDGLLDLISLPALQEMNYTFEKPKYNSFISLLERSGCDLTSLSLTNPNPPTSEDLANLLRNTSSLENFALQTPHIPPGFFELFTPPEPKNVCMGNPIFLPLLRTFQYTGSDSHISWKSFIEAAKSILRRQMHDDMPLPSFEFVLDLKEKESHSDPSQAEPNEVSVARLCGLIDRGIGLKISNGSEDLLQRAKRRYEAERFGVGIWDEESE</sequence>
<dbReference type="Proteomes" id="UP001148786">
    <property type="component" value="Unassembled WGS sequence"/>
</dbReference>